<comment type="similarity">
    <text evidence="2">Belongs to the TMEM86 family.</text>
</comment>
<dbReference type="PANTHER" id="PTHR31885">
    <property type="entry name" value="GH04784P"/>
    <property type="match status" value="1"/>
</dbReference>
<reference evidence="6 7" key="1">
    <citation type="submission" date="2018-03" db="EMBL/GenBank/DDBJ databases">
        <authorList>
            <person name="Nguyen K."/>
            <person name="Fouts D."/>
            <person name="Sutton G."/>
        </authorList>
    </citation>
    <scope>NUCLEOTIDE SEQUENCE [LARGE SCALE GENOMIC DNA]</scope>
    <source>
        <strain evidence="6 7">AU3578</strain>
    </source>
</reference>
<name>A0A132DQW5_BURVI</name>
<keyword evidence="5" id="KW-0472">Membrane</keyword>
<keyword evidence="4" id="KW-1133">Transmembrane helix</keyword>
<sequence>MIATLPAPYRRLWPLAAVAALLYGLSLVTAPYPGQPVAKAAMGILLLAAGSACPAPRERAWLCAALATAVLGDVLLALPAWPPSFVLGLGAFLLTHLCYCALFLRWRARPRGWRVGASIALWIAAAACYVAFFAHLGDLLVPVAVYMLALCTMASLALAARTRGPLVALGSLIFVGSDTLIGVGRFIGVFPGIELLIWGLYALAQLTIVAGVFHETTGATIRP</sequence>
<comment type="subcellular location">
    <subcellularLocation>
        <location evidence="1">Membrane</location>
        <topology evidence="1">Multi-pass membrane protein</topology>
    </subcellularLocation>
</comment>
<dbReference type="Proteomes" id="UP000237632">
    <property type="component" value="Unassembled WGS sequence"/>
</dbReference>
<accession>A0A132DQW5</accession>
<keyword evidence="3" id="KW-0812">Transmembrane</keyword>
<dbReference type="Pfam" id="PF07947">
    <property type="entry name" value="YhhN"/>
    <property type="match status" value="1"/>
</dbReference>
<evidence type="ECO:0000256" key="5">
    <source>
        <dbReference type="ARBA" id="ARBA00023136"/>
    </source>
</evidence>
<dbReference type="AlphaFoldDB" id="A0A132DQW5"/>
<evidence type="ECO:0000313" key="6">
    <source>
        <dbReference type="EMBL" id="PRH42210.1"/>
    </source>
</evidence>
<evidence type="ECO:0000256" key="4">
    <source>
        <dbReference type="ARBA" id="ARBA00022989"/>
    </source>
</evidence>
<evidence type="ECO:0000256" key="3">
    <source>
        <dbReference type="ARBA" id="ARBA00022692"/>
    </source>
</evidence>
<proteinExistence type="inferred from homology"/>
<dbReference type="EMBL" id="PVHK01000083">
    <property type="protein sequence ID" value="PRH42210.1"/>
    <property type="molecule type" value="Genomic_DNA"/>
</dbReference>
<dbReference type="GO" id="GO:0016787">
    <property type="term" value="F:hydrolase activity"/>
    <property type="evidence" value="ECO:0007669"/>
    <property type="project" value="TreeGrafter"/>
</dbReference>
<gene>
    <name evidence="6" type="ORF">C6T65_11605</name>
</gene>
<dbReference type="PANTHER" id="PTHR31885:SF6">
    <property type="entry name" value="GH04784P"/>
    <property type="match status" value="1"/>
</dbReference>
<dbReference type="InterPro" id="IPR012506">
    <property type="entry name" value="TMEM86B-like"/>
</dbReference>
<organism evidence="6 7">
    <name type="scientific">Burkholderia vietnamiensis</name>
    <dbReference type="NCBI Taxonomy" id="60552"/>
    <lineage>
        <taxon>Bacteria</taxon>
        <taxon>Pseudomonadati</taxon>
        <taxon>Pseudomonadota</taxon>
        <taxon>Betaproteobacteria</taxon>
        <taxon>Burkholderiales</taxon>
        <taxon>Burkholderiaceae</taxon>
        <taxon>Burkholderia</taxon>
        <taxon>Burkholderia cepacia complex</taxon>
    </lineage>
</organism>
<evidence type="ECO:0000313" key="7">
    <source>
        <dbReference type="Proteomes" id="UP000237632"/>
    </source>
</evidence>
<comment type="caution">
    <text evidence="6">The sequence shown here is derived from an EMBL/GenBank/DDBJ whole genome shotgun (WGS) entry which is preliminary data.</text>
</comment>
<dbReference type="RefSeq" id="WP_014725251.1">
    <property type="nucleotide sequence ID" value="NZ_CADFEG010000009.1"/>
</dbReference>
<evidence type="ECO:0000256" key="2">
    <source>
        <dbReference type="ARBA" id="ARBA00007375"/>
    </source>
</evidence>
<protein>
    <submittedName>
        <fullName evidence="6">Lysoplasmalogenase</fullName>
    </submittedName>
</protein>
<evidence type="ECO:0000256" key="1">
    <source>
        <dbReference type="ARBA" id="ARBA00004141"/>
    </source>
</evidence>
<dbReference type="GO" id="GO:0016020">
    <property type="term" value="C:membrane"/>
    <property type="evidence" value="ECO:0007669"/>
    <property type="project" value="UniProtKB-SubCell"/>
</dbReference>